<dbReference type="OrthoDB" id="5783963at2759"/>
<dbReference type="InterPro" id="IPR001910">
    <property type="entry name" value="Inosine/uridine_hydrolase_dom"/>
</dbReference>
<evidence type="ECO:0000256" key="2">
    <source>
        <dbReference type="ARBA" id="ARBA00022801"/>
    </source>
</evidence>
<dbReference type="AlphaFoldDB" id="A0A8K0JIS5"/>
<dbReference type="Gene3D" id="3.90.245.10">
    <property type="entry name" value="Ribonucleoside hydrolase-like"/>
    <property type="match status" value="1"/>
</dbReference>
<evidence type="ECO:0000256" key="3">
    <source>
        <dbReference type="ARBA" id="ARBA00023295"/>
    </source>
</evidence>
<reference evidence="5" key="1">
    <citation type="submission" date="2020-04" db="EMBL/GenBank/DDBJ databases">
        <title>Analysis of mating type loci in Filobasidium floriforme.</title>
        <authorList>
            <person name="Nowrousian M."/>
        </authorList>
    </citation>
    <scope>NUCLEOTIDE SEQUENCE</scope>
    <source>
        <strain evidence="5">CBS 6242</strain>
    </source>
</reference>
<gene>
    <name evidence="5" type="ORF">FFLO_04442</name>
</gene>
<dbReference type="GO" id="GO:0008477">
    <property type="term" value="F:purine nucleosidase activity"/>
    <property type="evidence" value="ECO:0007669"/>
    <property type="project" value="TreeGrafter"/>
</dbReference>
<dbReference type="EMBL" id="JABELV010000094">
    <property type="protein sequence ID" value="KAG7531321.1"/>
    <property type="molecule type" value="Genomic_DNA"/>
</dbReference>
<evidence type="ECO:0000313" key="6">
    <source>
        <dbReference type="Proteomes" id="UP000812966"/>
    </source>
</evidence>
<dbReference type="InterPro" id="IPR036452">
    <property type="entry name" value="Ribo_hydro-like"/>
</dbReference>
<proteinExistence type="inferred from homology"/>
<organism evidence="5 6">
    <name type="scientific">Filobasidium floriforme</name>
    <dbReference type="NCBI Taxonomy" id="5210"/>
    <lineage>
        <taxon>Eukaryota</taxon>
        <taxon>Fungi</taxon>
        <taxon>Dikarya</taxon>
        <taxon>Basidiomycota</taxon>
        <taxon>Agaricomycotina</taxon>
        <taxon>Tremellomycetes</taxon>
        <taxon>Filobasidiales</taxon>
        <taxon>Filobasidiaceae</taxon>
        <taxon>Filobasidium</taxon>
    </lineage>
</organism>
<dbReference type="SUPFAM" id="SSF53590">
    <property type="entry name" value="Nucleoside hydrolase"/>
    <property type="match status" value="1"/>
</dbReference>
<dbReference type="PANTHER" id="PTHR12304">
    <property type="entry name" value="INOSINE-URIDINE PREFERRING NUCLEOSIDE HYDROLASE"/>
    <property type="match status" value="1"/>
</dbReference>
<name>A0A8K0JIS5_9TREE</name>
<dbReference type="Proteomes" id="UP000812966">
    <property type="component" value="Unassembled WGS sequence"/>
</dbReference>
<sequence length="413" mass="44711">MVRDKVIIDTDPGVDDVLAILLALASPELDVRALTITFGNTLAPSAYQNTLKLFACLSREFAANPSAETRYAGNLIPAEREGGKKLVLALGAEGPVGGERDLAAYFHGTDGLSNISQTHPHFTPPPLPTSGATHDYLDIEEKKPGYEVMLDILRSEEEGTVRIIALGPLSNVALAYRADPETFKRVREVVWMGGALDVPGNTSPTAEFNCFADPYAAQEVVEAVTSGAFTLTMCPLDITTPHTIHFDKLIHDVEAGGKTQEQPLKEFISAMLIRVRGLMKSFNLPDAMEMHDPMAVWYVIATVGTDPRVRVGGQKTGKSAGWPEGWEGVKRVFAVERKGELSRGMCVVDRRGTGEQHFIRTEGDFSSGNNDIKSNESSSVVVGETSEPAPWVVSRTPGSDVLEEMLLARVFGA</sequence>
<dbReference type="GO" id="GO:0005829">
    <property type="term" value="C:cytosol"/>
    <property type="evidence" value="ECO:0007669"/>
    <property type="project" value="TreeGrafter"/>
</dbReference>
<evidence type="ECO:0000256" key="1">
    <source>
        <dbReference type="ARBA" id="ARBA00009176"/>
    </source>
</evidence>
<comment type="caution">
    <text evidence="5">The sequence shown here is derived from an EMBL/GenBank/DDBJ whole genome shotgun (WGS) entry which is preliminary data.</text>
</comment>
<evidence type="ECO:0000313" key="5">
    <source>
        <dbReference type="EMBL" id="KAG7531321.1"/>
    </source>
</evidence>
<dbReference type="GO" id="GO:0006152">
    <property type="term" value="P:purine nucleoside catabolic process"/>
    <property type="evidence" value="ECO:0007669"/>
    <property type="project" value="TreeGrafter"/>
</dbReference>
<evidence type="ECO:0000259" key="4">
    <source>
        <dbReference type="Pfam" id="PF01156"/>
    </source>
</evidence>
<dbReference type="PANTHER" id="PTHR12304:SF56">
    <property type="entry name" value="HYDROLASE, PUTATIVE (AFU_ORTHOLOGUE AFUA_1G11790)-RELATED"/>
    <property type="match status" value="1"/>
</dbReference>
<keyword evidence="3" id="KW-0326">Glycosidase</keyword>
<accession>A0A8K0JIS5</accession>
<feature type="domain" description="Inosine/uridine-preferring nucleoside hydrolase" evidence="4">
    <location>
        <begin position="6"/>
        <end position="353"/>
    </location>
</feature>
<protein>
    <recommendedName>
        <fullName evidence="4">Inosine/uridine-preferring nucleoside hydrolase domain-containing protein</fullName>
    </recommendedName>
</protein>
<dbReference type="Pfam" id="PF01156">
    <property type="entry name" value="IU_nuc_hydro"/>
    <property type="match status" value="1"/>
</dbReference>
<comment type="similarity">
    <text evidence="1">Belongs to the IUNH family.</text>
</comment>
<keyword evidence="2" id="KW-0378">Hydrolase</keyword>
<dbReference type="InterPro" id="IPR023186">
    <property type="entry name" value="IUNH"/>
</dbReference>
<keyword evidence="6" id="KW-1185">Reference proteome</keyword>